<evidence type="ECO:0000313" key="3">
    <source>
        <dbReference type="EMBL" id="SDD78926.1"/>
    </source>
</evidence>
<sequence>MNRDKDELEQFIAGHKDLFNAHEPGPALWLRVKRDLDSGRQPKTRGVFSLRARYYGAAAAVLVLLGGAVFYFFTGKAGHSREEPPVVKTNPATAGDSALNRDVASMPAYTDTPVFKKEKQAAPYKEGNAEDEALYHYTRLVAMKQTQLKAVAQHEPRLYQAFEQDAAILETSYEELKKQLKQHDDKEALLQAMLNNLQMQVHLLSSQLEVYKEGHKKKQDSTAQKKRSFL</sequence>
<feature type="coiled-coil region" evidence="1">
    <location>
        <begin position="159"/>
        <end position="200"/>
    </location>
</feature>
<reference evidence="4" key="1">
    <citation type="submission" date="2016-10" db="EMBL/GenBank/DDBJ databases">
        <authorList>
            <person name="Varghese N."/>
            <person name="Submissions S."/>
        </authorList>
    </citation>
    <scope>NUCLEOTIDE SEQUENCE [LARGE SCALE GENOMIC DNA]</scope>
    <source>
        <strain evidence="4">DSM 25811 / CCM 8410 / LMG 26954 / E90</strain>
    </source>
</reference>
<evidence type="ECO:0000256" key="1">
    <source>
        <dbReference type="SAM" id="Coils"/>
    </source>
</evidence>
<proteinExistence type="predicted"/>
<dbReference type="AlphaFoldDB" id="A0A1G6XNS2"/>
<dbReference type="EMBL" id="FMZO01000013">
    <property type="protein sequence ID" value="SDD78926.1"/>
    <property type="molecule type" value="Genomic_DNA"/>
</dbReference>
<keyword evidence="1" id="KW-0175">Coiled coil</keyword>
<dbReference type="STRING" id="1285928.SAMN04487894_113115"/>
<dbReference type="RefSeq" id="WP_090391951.1">
    <property type="nucleotide sequence ID" value="NZ_FMZO01000013.1"/>
</dbReference>
<keyword evidence="2" id="KW-0812">Transmembrane</keyword>
<keyword evidence="4" id="KW-1185">Reference proteome</keyword>
<organism evidence="3 4">
    <name type="scientific">Niabella drilacis (strain DSM 25811 / CCM 8410 / CCUG 62505 / LMG 26954 / E90)</name>
    <dbReference type="NCBI Taxonomy" id="1285928"/>
    <lineage>
        <taxon>Bacteria</taxon>
        <taxon>Pseudomonadati</taxon>
        <taxon>Bacteroidota</taxon>
        <taxon>Chitinophagia</taxon>
        <taxon>Chitinophagales</taxon>
        <taxon>Chitinophagaceae</taxon>
        <taxon>Niabella</taxon>
    </lineage>
</organism>
<accession>A0A1G6XNS2</accession>
<evidence type="ECO:0000256" key="2">
    <source>
        <dbReference type="SAM" id="Phobius"/>
    </source>
</evidence>
<name>A0A1G6XNS2_NIADE</name>
<gene>
    <name evidence="3" type="ORF">SAMN04487894_113115</name>
</gene>
<protein>
    <submittedName>
        <fullName evidence="3">Uncharacterized protein</fullName>
    </submittedName>
</protein>
<keyword evidence="2" id="KW-1133">Transmembrane helix</keyword>
<evidence type="ECO:0000313" key="4">
    <source>
        <dbReference type="Proteomes" id="UP000198757"/>
    </source>
</evidence>
<dbReference type="Proteomes" id="UP000198757">
    <property type="component" value="Unassembled WGS sequence"/>
</dbReference>
<keyword evidence="2" id="KW-0472">Membrane</keyword>
<feature type="transmembrane region" description="Helical" evidence="2">
    <location>
        <begin position="54"/>
        <end position="73"/>
    </location>
</feature>